<evidence type="ECO:0000313" key="8">
    <source>
        <dbReference type="Proteomes" id="UP001595715"/>
    </source>
</evidence>
<dbReference type="RefSeq" id="WP_377716616.1">
    <property type="nucleotide sequence ID" value="NZ_JBHSAM010000001.1"/>
</dbReference>
<evidence type="ECO:0000256" key="1">
    <source>
        <dbReference type="ARBA" id="ARBA00004141"/>
    </source>
</evidence>
<gene>
    <name evidence="7" type="ORF">ACFOZ8_00695</name>
</gene>
<feature type="transmembrane region" description="Helical" evidence="5">
    <location>
        <begin position="272"/>
        <end position="297"/>
    </location>
</feature>
<dbReference type="InterPro" id="IPR051328">
    <property type="entry name" value="T7SS_ABC-Transporter"/>
</dbReference>
<feature type="transmembrane region" description="Helical" evidence="5">
    <location>
        <begin position="317"/>
        <end position="343"/>
    </location>
</feature>
<keyword evidence="2 5" id="KW-0812">Transmembrane</keyword>
<keyword evidence="8" id="KW-1185">Reference proteome</keyword>
<evidence type="ECO:0000256" key="3">
    <source>
        <dbReference type="ARBA" id="ARBA00022989"/>
    </source>
</evidence>
<feature type="domain" description="ABC-2 type transporter transmembrane" evidence="6">
    <location>
        <begin position="18"/>
        <end position="343"/>
    </location>
</feature>
<dbReference type="PANTHER" id="PTHR43077">
    <property type="entry name" value="TRANSPORT PERMEASE YVFS-RELATED"/>
    <property type="match status" value="1"/>
</dbReference>
<dbReference type="Proteomes" id="UP001595715">
    <property type="component" value="Unassembled WGS sequence"/>
</dbReference>
<sequence>MDLKSARPMLNILQTRIGIVFSIFVPAVFLLIWMTGYNHATDRIDQLRVGLVGSEAAGAEDRIANVMASMPFQVIPQAELDAAMDDMNEGKMDMVIALPAGLAEQAQSGSGARLTYYVNDRSSEVVKAVMEGMAAQLTTALNGVIVPEAKPLPIQGEVVKTNPVSNFATSMLPMILGFIPYIASMTANIQFNISSLRLKREYSKWDIFLSRQLILAGIAIVVPLLMSAATKLFLVVEASFWQLWGFEMLVFAASLTVTQFAFAYFGNAAPLFNVLLIPVQLMTAGNIISTSMLSPFYRDLGSFLPVPNAVDGAMRLVYGGGTIFGSAIGLAMITVAALGLTILRIALSERGKAALPLKAAA</sequence>
<reference evidence="8" key="1">
    <citation type="journal article" date="2019" name="Int. J. Syst. Evol. Microbiol.">
        <title>The Global Catalogue of Microorganisms (GCM) 10K type strain sequencing project: providing services to taxonomists for standard genome sequencing and annotation.</title>
        <authorList>
            <consortium name="The Broad Institute Genomics Platform"/>
            <consortium name="The Broad Institute Genome Sequencing Center for Infectious Disease"/>
            <person name="Wu L."/>
            <person name="Ma J."/>
        </authorList>
    </citation>
    <scope>NUCLEOTIDE SEQUENCE [LARGE SCALE GENOMIC DNA]</scope>
    <source>
        <strain evidence="8">IBRC-M 10987</strain>
    </source>
</reference>
<evidence type="ECO:0000313" key="7">
    <source>
        <dbReference type="EMBL" id="MFC4098173.1"/>
    </source>
</evidence>
<comment type="subcellular location">
    <subcellularLocation>
        <location evidence="1">Membrane</location>
        <topology evidence="1">Multi-pass membrane protein</topology>
    </subcellularLocation>
</comment>
<dbReference type="EMBL" id="JBHSAM010000001">
    <property type="protein sequence ID" value="MFC4098173.1"/>
    <property type="molecule type" value="Genomic_DNA"/>
</dbReference>
<accession>A0ABV8JTG6</accession>
<comment type="caution">
    <text evidence="7">The sequence shown here is derived from an EMBL/GenBank/DDBJ whole genome shotgun (WGS) entry which is preliminary data.</text>
</comment>
<feature type="transmembrane region" description="Helical" evidence="5">
    <location>
        <begin position="213"/>
        <end position="235"/>
    </location>
</feature>
<proteinExistence type="predicted"/>
<evidence type="ECO:0000256" key="2">
    <source>
        <dbReference type="ARBA" id="ARBA00022692"/>
    </source>
</evidence>
<keyword evidence="4 5" id="KW-0472">Membrane</keyword>
<dbReference type="Gene3D" id="3.40.1710.10">
    <property type="entry name" value="abc type-2 transporter like domain"/>
    <property type="match status" value="1"/>
</dbReference>
<keyword evidence="3 5" id="KW-1133">Transmembrane helix</keyword>
<dbReference type="PANTHER" id="PTHR43077:SF5">
    <property type="entry name" value="PHAGE INFECTION PROTEIN"/>
    <property type="match status" value="1"/>
</dbReference>
<evidence type="ECO:0000256" key="4">
    <source>
        <dbReference type="ARBA" id="ARBA00023136"/>
    </source>
</evidence>
<dbReference type="InterPro" id="IPR013525">
    <property type="entry name" value="ABC2_TM"/>
</dbReference>
<evidence type="ECO:0000256" key="5">
    <source>
        <dbReference type="SAM" id="Phobius"/>
    </source>
</evidence>
<dbReference type="Pfam" id="PF12698">
    <property type="entry name" value="ABC2_membrane_3"/>
    <property type="match status" value="1"/>
</dbReference>
<feature type="transmembrane region" description="Helical" evidence="5">
    <location>
        <begin position="171"/>
        <end position="193"/>
    </location>
</feature>
<feature type="transmembrane region" description="Helical" evidence="5">
    <location>
        <begin position="241"/>
        <end position="265"/>
    </location>
</feature>
<name>A0ABV8JTG6_9BACL</name>
<feature type="transmembrane region" description="Helical" evidence="5">
    <location>
        <begin position="12"/>
        <end position="33"/>
    </location>
</feature>
<evidence type="ECO:0000259" key="6">
    <source>
        <dbReference type="Pfam" id="PF12698"/>
    </source>
</evidence>
<organism evidence="7 8">
    <name type="scientific">Paenibacillus xanthanilyticus</name>
    <dbReference type="NCBI Taxonomy" id="1783531"/>
    <lineage>
        <taxon>Bacteria</taxon>
        <taxon>Bacillati</taxon>
        <taxon>Bacillota</taxon>
        <taxon>Bacilli</taxon>
        <taxon>Bacillales</taxon>
        <taxon>Paenibacillaceae</taxon>
        <taxon>Paenibacillus</taxon>
    </lineage>
</organism>
<protein>
    <submittedName>
        <fullName evidence="7">YhgE/Pip domain-containing protein</fullName>
    </submittedName>
</protein>